<evidence type="ECO:0000256" key="4">
    <source>
        <dbReference type="ARBA" id="ARBA00022723"/>
    </source>
</evidence>
<dbReference type="Gene3D" id="3.40.50.20">
    <property type="match status" value="1"/>
</dbReference>
<feature type="domain" description="ATP-grasp" evidence="17">
    <location>
        <begin position="175"/>
        <end position="379"/>
    </location>
</feature>
<keyword evidence="6 16" id="KW-0067">ATP-binding</keyword>
<dbReference type="GO" id="GO:0046872">
    <property type="term" value="F:metal ion binding"/>
    <property type="evidence" value="ECO:0007669"/>
    <property type="project" value="UniProtKB-KW"/>
</dbReference>
<organism evidence="18 19">
    <name type="scientific">Actinokineospora terrae</name>
    <dbReference type="NCBI Taxonomy" id="155974"/>
    <lineage>
        <taxon>Bacteria</taxon>
        <taxon>Bacillati</taxon>
        <taxon>Actinomycetota</taxon>
        <taxon>Actinomycetes</taxon>
        <taxon>Pseudonocardiales</taxon>
        <taxon>Pseudonocardiaceae</taxon>
        <taxon>Actinokineospora</taxon>
    </lineage>
</organism>
<dbReference type="SUPFAM" id="SSF52440">
    <property type="entry name" value="PreATP-grasp domain"/>
    <property type="match status" value="1"/>
</dbReference>
<dbReference type="UniPathway" id="UPA00219"/>
<comment type="function">
    <text evidence="12">Cell wall formation.</text>
</comment>
<dbReference type="PANTHER" id="PTHR23132:SF25">
    <property type="entry name" value="D-ALANINE--D-ALANINE LIGASE A"/>
    <property type="match status" value="1"/>
</dbReference>
<dbReference type="PIRSF" id="PIRSF039102">
    <property type="entry name" value="Ddl/VanB"/>
    <property type="match status" value="1"/>
</dbReference>
<feature type="active site" evidence="13">
    <location>
        <position position="357"/>
    </location>
</feature>
<comment type="pathway">
    <text evidence="12">Cell wall biogenesis; peptidoglycan biosynthesis.</text>
</comment>
<feature type="binding site" evidence="15">
    <location>
        <position position="346"/>
    </location>
    <ligand>
        <name>Mg(2+)</name>
        <dbReference type="ChEBI" id="CHEBI:18420"/>
        <label>2</label>
    </ligand>
</feature>
<evidence type="ECO:0000313" key="18">
    <source>
        <dbReference type="EMBL" id="SER59047.1"/>
    </source>
</evidence>
<sequence length="389" mass="41238">MGYSVRVVSFTMPTSPLPDPERSPHPQDRPKLRVAVVFGGRSTEHTISCVSAGSVLANLDGERFEIVPVGITPSGAWVLGPGDTSALSIRGRVLPEITSGTALTLPADPTSAGLVVLEPGRQGEVISGVDLVFPVLHGAYGEDGTIQGLLEMVGVPYVGPGVLASAVAMDKGFTKRLLAAEGLPVGRFVELRRDRTTLTEDERAHLGLPVFVKPSRAGSSTGISKVTSWDDLDAAIAHARAIDPKVLVEAAAIGREVECGVLEFPDGTVRASLPAEVRLAEGIDWYDFDAKYLDAVCELDIPAKLPDEVAERLREAAITAFRALDCQGLARVDFFVGPDGELTVNEVNTMPGFTPTSAYPQMWEVSGIDYPTLLSVLVDTALARGTGLR</sequence>
<dbReference type="STRING" id="155974.SAMN04487818_104221"/>
<dbReference type="InterPro" id="IPR011127">
    <property type="entry name" value="Dala_Dala_lig_N"/>
</dbReference>
<dbReference type="AlphaFoldDB" id="A0A1H9QF58"/>
<dbReference type="GO" id="GO:0008716">
    <property type="term" value="F:D-alanine-D-alanine ligase activity"/>
    <property type="evidence" value="ECO:0007669"/>
    <property type="project" value="UniProtKB-UniRule"/>
</dbReference>
<dbReference type="NCBIfam" id="TIGR01205">
    <property type="entry name" value="D_ala_D_alaTIGR"/>
    <property type="match status" value="1"/>
</dbReference>
<keyword evidence="4 15" id="KW-0479">Metal-binding</keyword>
<dbReference type="InterPro" id="IPR000291">
    <property type="entry name" value="D-Ala_lig_Van_CS"/>
</dbReference>
<comment type="similarity">
    <text evidence="2 12">Belongs to the D-alanine--D-alanine ligase family.</text>
</comment>
<feature type="active site" evidence="13">
    <location>
        <position position="219"/>
    </location>
</feature>
<evidence type="ECO:0000256" key="16">
    <source>
        <dbReference type="PROSITE-ProRule" id="PRU00409"/>
    </source>
</evidence>
<proteinExistence type="inferred from homology"/>
<dbReference type="HAMAP" id="MF_00047">
    <property type="entry name" value="Dala_Dala_lig"/>
    <property type="match status" value="1"/>
</dbReference>
<feature type="binding site" evidence="15">
    <location>
        <position position="346"/>
    </location>
    <ligand>
        <name>Mg(2+)</name>
        <dbReference type="ChEBI" id="CHEBI:18420"/>
        <label>1</label>
    </ligand>
</feature>
<comment type="catalytic activity">
    <reaction evidence="12">
        <text>2 D-alanine + ATP = D-alanyl-D-alanine + ADP + phosphate + H(+)</text>
        <dbReference type="Rhea" id="RHEA:11224"/>
        <dbReference type="ChEBI" id="CHEBI:15378"/>
        <dbReference type="ChEBI" id="CHEBI:30616"/>
        <dbReference type="ChEBI" id="CHEBI:43474"/>
        <dbReference type="ChEBI" id="CHEBI:57416"/>
        <dbReference type="ChEBI" id="CHEBI:57822"/>
        <dbReference type="ChEBI" id="CHEBI:456216"/>
        <dbReference type="EC" id="6.3.2.4"/>
    </reaction>
</comment>
<keyword evidence="8 12" id="KW-0133">Cell shape</keyword>
<dbReference type="InterPro" id="IPR011761">
    <property type="entry name" value="ATP-grasp"/>
</dbReference>
<dbReference type="InterPro" id="IPR011095">
    <property type="entry name" value="Dala_Dala_lig_C"/>
</dbReference>
<keyword evidence="5 14" id="KW-0547">Nucleotide-binding</keyword>
<keyword evidence="10 15" id="KW-0464">Manganese</keyword>
<comment type="cofactor">
    <cofactor evidence="15">
        <name>Mg(2+)</name>
        <dbReference type="ChEBI" id="CHEBI:18420"/>
    </cofactor>
    <cofactor evidence="15">
        <name>Mn(2+)</name>
        <dbReference type="ChEBI" id="CHEBI:29035"/>
    </cofactor>
    <text evidence="15">Binds 2 magnesium or manganese ions per subunit.</text>
</comment>
<dbReference type="PROSITE" id="PS00843">
    <property type="entry name" value="DALA_DALA_LIGASE_1"/>
    <property type="match status" value="1"/>
</dbReference>
<evidence type="ECO:0000256" key="12">
    <source>
        <dbReference type="HAMAP-Rule" id="MF_00047"/>
    </source>
</evidence>
<protein>
    <recommendedName>
        <fullName evidence="12">D-alanine--D-alanine ligase</fullName>
        <ecNumber evidence="12">6.3.2.4</ecNumber>
    </recommendedName>
    <alternativeName>
        <fullName evidence="12">D-Ala-D-Ala ligase</fullName>
    </alternativeName>
    <alternativeName>
        <fullName evidence="12">D-alanylalanine synthetase</fullName>
    </alternativeName>
</protein>
<name>A0A1H9QF58_9PSEU</name>
<dbReference type="GO" id="GO:0005524">
    <property type="term" value="F:ATP binding"/>
    <property type="evidence" value="ECO:0007669"/>
    <property type="project" value="UniProtKB-UniRule"/>
</dbReference>
<dbReference type="Pfam" id="PF01820">
    <property type="entry name" value="Dala_Dala_lig_N"/>
    <property type="match status" value="1"/>
</dbReference>
<evidence type="ECO:0000256" key="3">
    <source>
        <dbReference type="ARBA" id="ARBA00022598"/>
    </source>
</evidence>
<feature type="binding site" evidence="15">
    <location>
        <position position="333"/>
    </location>
    <ligand>
        <name>Mg(2+)</name>
        <dbReference type="ChEBI" id="CHEBI:18420"/>
        <label>1</label>
    </ligand>
</feature>
<evidence type="ECO:0000256" key="10">
    <source>
        <dbReference type="ARBA" id="ARBA00023211"/>
    </source>
</evidence>
<evidence type="ECO:0000256" key="13">
    <source>
        <dbReference type="PIRSR" id="PIRSR039102-1"/>
    </source>
</evidence>
<feature type="binding site" evidence="14">
    <location>
        <position position="171"/>
    </location>
    <ligand>
        <name>ATP</name>
        <dbReference type="ChEBI" id="CHEBI:30616"/>
    </ligand>
</feature>
<dbReference type="GO" id="GO:0071555">
    <property type="term" value="P:cell wall organization"/>
    <property type="evidence" value="ECO:0007669"/>
    <property type="project" value="UniProtKB-KW"/>
</dbReference>
<dbReference type="GO" id="GO:0005829">
    <property type="term" value="C:cytosol"/>
    <property type="evidence" value="ECO:0007669"/>
    <property type="project" value="TreeGrafter"/>
</dbReference>
<comment type="cofactor">
    <cofactor evidence="1">
        <name>Mn(2+)</name>
        <dbReference type="ChEBI" id="CHEBI:29035"/>
    </cofactor>
</comment>
<dbReference type="PANTHER" id="PTHR23132">
    <property type="entry name" value="D-ALANINE--D-ALANINE LIGASE"/>
    <property type="match status" value="1"/>
</dbReference>
<evidence type="ECO:0000256" key="5">
    <source>
        <dbReference type="ARBA" id="ARBA00022741"/>
    </source>
</evidence>
<keyword evidence="12" id="KW-0963">Cytoplasm</keyword>
<reference evidence="19" key="1">
    <citation type="submission" date="2016-10" db="EMBL/GenBank/DDBJ databases">
        <authorList>
            <person name="Varghese N."/>
            <person name="Submissions S."/>
        </authorList>
    </citation>
    <scope>NUCLEOTIDE SEQUENCE [LARGE SCALE GENOMIC DNA]</scope>
    <source>
        <strain evidence="19">DSM 44260</strain>
    </source>
</reference>
<dbReference type="InterPro" id="IPR005905">
    <property type="entry name" value="D_ala_D_ala"/>
</dbReference>
<evidence type="ECO:0000256" key="2">
    <source>
        <dbReference type="ARBA" id="ARBA00010871"/>
    </source>
</evidence>
<feature type="binding site" evidence="14">
    <location>
        <begin position="345"/>
        <end position="346"/>
    </location>
    <ligand>
        <name>ATP</name>
        <dbReference type="ChEBI" id="CHEBI:30616"/>
    </ligand>
</feature>
<gene>
    <name evidence="12" type="primary">ddl</name>
    <name evidence="18" type="ORF">SAMN04487818_104221</name>
</gene>
<keyword evidence="19" id="KW-1185">Reference proteome</keyword>
<evidence type="ECO:0000256" key="7">
    <source>
        <dbReference type="ARBA" id="ARBA00022842"/>
    </source>
</evidence>
<dbReference type="GO" id="GO:0008360">
    <property type="term" value="P:regulation of cell shape"/>
    <property type="evidence" value="ECO:0007669"/>
    <property type="project" value="UniProtKB-KW"/>
</dbReference>
<accession>A0A1H9QF58</accession>
<evidence type="ECO:0000313" key="19">
    <source>
        <dbReference type="Proteomes" id="UP000199051"/>
    </source>
</evidence>
<feature type="binding site" evidence="15">
    <location>
        <position position="348"/>
    </location>
    <ligand>
        <name>Mg(2+)</name>
        <dbReference type="ChEBI" id="CHEBI:18420"/>
        <label>2</label>
    </ligand>
</feature>
<evidence type="ECO:0000256" key="14">
    <source>
        <dbReference type="PIRSR" id="PIRSR039102-2"/>
    </source>
</evidence>
<keyword evidence="3 12" id="KW-0436">Ligase</keyword>
<dbReference type="Gene3D" id="3.30.470.20">
    <property type="entry name" value="ATP-grasp fold, B domain"/>
    <property type="match status" value="1"/>
</dbReference>
<dbReference type="Gene3D" id="3.30.1490.20">
    <property type="entry name" value="ATP-grasp fold, A domain"/>
    <property type="match status" value="1"/>
</dbReference>
<feature type="binding site" evidence="14">
    <location>
        <begin position="211"/>
        <end position="213"/>
    </location>
    <ligand>
        <name>ATP</name>
        <dbReference type="ChEBI" id="CHEBI:30616"/>
    </ligand>
</feature>
<evidence type="ECO:0000259" key="17">
    <source>
        <dbReference type="PROSITE" id="PS50975"/>
    </source>
</evidence>
<dbReference type="Proteomes" id="UP000199051">
    <property type="component" value="Unassembled WGS sequence"/>
</dbReference>
<feature type="binding site" evidence="14">
    <location>
        <begin position="249"/>
        <end position="256"/>
    </location>
    <ligand>
        <name>ATP</name>
        <dbReference type="ChEBI" id="CHEBI:30616"/>
    </ligand>
</feature>
<evidence type="ECO:0000256" key="1">
    <source>
        <dbReference type="ARBA" id="ARBA00001936"/>
    </source>
</evidence>
<dbReference type="InterPro" id="IPR013815">
    <property type="entry name" value="ATP_grasp_subdomain_1"/>
</dbReference>
<dbReference type="PROSITE" id="PS00844">
    <property type="entry name" value="DALA_DALA_LIGASE_2"/>
    <property type="match status" value="1"/>
</dbReference>
<keyword evidence="7 15" id="KW-0460">Magnesium</keyword>
<dbReference type="SUPFAM" id="SSF56059">
    <property type="entry name" value="Glutathione synthetase ATP-binding domain-like"/>
    <property type="match status" value="1"/>
</dbReference>
<keyword evidence="9 12" id="KW-0573">Peptidoglycan synthesis</keyword>
<dbReference type="EC" id="6.3.2.4" evidence="12"/>
<dbReference type="EMBL" id="FOGI01000004">
    <property type="protein sequence ID" value="SER59047.1"/>
    <property type="molecule type" value="Genomic_DNA"/>
</dbReference>
<dbReference type="NCBIfam" id="NF002528">
    <property type="entry name" value="PRK01966.1-4"/>
    <property type="match status" value="1"/>
</dbReference>
<evidence type="ECO:0000256" key="8">
    <source>
        <dbReference type="ARBA" id="ARBA00022960"/>
    </source>
</evidence>
<evidence type="ECO:0000256" key="15">
    <source>
        <dbReference type="PIRSR" id="PIRSR039102-3"/>
    </source>
</evidence>
<dbReference type="FunFam" id="3.30.470.20:FF:000008">
    <property type="entry name" value="D-alanine--D-alanine ligase"/>
    <property type="match status" value="1"/>
</dbReference>
<feature type="binding site" evidence="14">
    <location>
        <begin position="219"/>
        <end position="220"/>
    </location>
    <ligand>
        <name>ATP</name>
        <dbReference type="ChEBI" id="CHEBI:30616"/>
    </ligand>
</feature>
<dbReference type="Pfam" id="PF07478">
    <property type="entry name" value="Dala_Dala_lig_C"/>
    <property type="match status" value="1"/>
</dbReference>
<keyword evidence="11 12" id="KW-0961">Cell wall biogenesis/degradation</keyword>
<feature type="active site" evidence="13">
    <location>
        <position position="44"/>
    </location>
</feature>
<comment type="subcellular location">
    <subcellularLocation>
        <location evidence="12">Cytoplasm</location>
    </subcellularLocation>
</comment>
<evidence type="ECO:0000256" key="9">
    <source>
        <dbReference type="ARBA" id="ARBA00022984"/>
    </source>
</evidence>
<evidence type="ECO:0000256" key="11">
    <source>
        <dbReference type="ARBA" id="ARBA00023316"/>
    </source>
</evidence>
<dbReference type="GO" id="GO:0009252">
    <property type="term" value="P:peptidoglycan biosynthetic process"/>
    <property type="evidence" value="ECO:0007669"/>
    <property type="project" value="UniProtKB-UniRule"/>
</dbReference>
<dbReference type="InterPro" id="IPR016185">
    <property type="entry name" value="PreATP-grasp_dom_sf"/>
</dbReference>
<dbReference type="PROSITE" id="PS50975">
    <property type="entry name" value="ATP_GRASP"/>
    <property type="match status" value="1"/>
</dbReference>
<evidence type="ECO:0000256" key="6">
    <source>
        <dbReference type="ARBA" id="ARBA00022840"/>
    </source>
</evidence>